<organism evidence="1 2">
    <name type="scientific">Aerosakkonema funiforme FACHB-1375</name>
    <dbReference type="NCBI Taxonomy" id="2949571"/>
    <lineage>
        <taxon>Bacteria</taxon>
        <taxon>Bacillati</taxon>
        <taxon>Cyanobacteriota</taxon>
        <taxon>Cyanophyceae</taxon>
        <taxon>Oscillatoriophycideae</taxon>
        <taxon>Aerosakkonematales</taxon>
        <taxon>Aerosakkonemataceae</taxon>
        <taxon>Aerosakkonema</taxon>
    </lineage>
</organism>
<name>A0A926VCC7_9CYAN</name>
<accession>A0A926VCC7</accession>
<dbReference type="Proteomes" id="UP000641646">
    <property type="component" value="Unassembled WGS sequence"/>
</dbReference>
<sequence length="151" mass="17450">MVATIQQESTVVHPQTRFVTAEAIAQLLGVHPEQLTQIRCWAHVILVVGDGISRFVSYADLPPIVAVEPPTTKDFLAWRKRWRKTRTYTAPQFWVEFYAQKFQQAGSLTQLHKWGELVSQINFGFNLPSVQSLQSIYQELTQQYRWQTSLT</sequence>
<proteinExistence type="predicted"/>
<keyword evidence="2" id="KW-1185">Reference proteome</keyword>
<evidence type="ECO:0000313" key="2">
    <source>
        <dbReference type="Proteomes" id="UP000641646"/>
    </source>
</evidence>
<gene>
    <name evidence="1" type="ORF">H6G03_09280</name>
</gene>
<reference evidence="1" key="2">
    <citation type="submission" date="2020-08" db="EMBL/GenBank/DDBJ databases">
        <authorList>
            <person name="Chen M."/>
            <person name="Teng W."/>
            <person name="Zhao L."/>
            <person name="Hu C."/>
            <person name="Zhou Y."/>
            <person name="Han B."/>
            <person name="Song L."/>
            <person name="Shu W."/>
        </authorList>
    </citation>
    <scope>NUCLEOTIDE SEQUENCE</scope>
    <source>
        <strain evidence="1">FACHB-1375</strain>
    </source>
</reference>
<dbReference type="RefSeq" id="WP_190464056.1">
    <property type="nucleotide sequence ID" value="NZ_JACJPW010000018.1"/>
</dbReference>
<reference evidence="1" key="1">
    <citation type="journal article" date="2015" name="ISME J.">
        <title>Draft Genome Sequence of Streptomyces incarnatus NRRL8089, which Produces the Nucleoside Antibiotic Sinefungin.</title>
        <authorList>
            <person name="Oshima K."/>
            <person name="Hattori M."/>
            <person name="Shimizu H."/>
            <person name="Fukuda K."/>
            <person name="Nemoto M."/>
            <person name="Inagaki K."/>
            <person name="Tamura T."/>
        </authorList>
    </citation>
    <scope>NUCLEOTIDE SEQUENCE</scope>
    <source>
        <strain evidence="1">FACHB-1375</strain>
    </source>
</reference>
<comment type="caution">
    <text evidence="1">The sequence shown here is derived from an EMBL/GenBank/DDBJ whole genome shotgun (WGS) entry which is preliminary data.</text>
</comment>
<dbReference type="AlphaFoldDB" id="A0A926VCC7"/>
<protein>
    <submittedName>
        <fullName evidence="1">Uncharacterized protein</fullName>
    </submittedName>
</protein>
<evidence type="ECO:0000313" key="1">
    <source>
        <dbReference type="EMBL" id="MBD2181294.1"/>
    </source>
</evidence>
<dbReference type="EMBL" id="JACJPW010000018">
    <property type="protein sequence ID" value="MBD2181294.1"/>
    <property type="molecule type" value="Genomic_DNA"/>
</dbReference>